<sequence length="128" mass="14723">MIFLSSGLSRMQYSDFEIRKGLSRVHRCAVLGETIGGIRLWIQFFLQFFLLLQVFLAPCPNSLIGYHFLLRLRPKPNTRNGAGVVVLHLSASREFRYCTKFSFSAYKQLLTPTARAMHVRIRRSAKSV</sequence>
<organism evidence="2 3">
    <name type="scientific">Ancylostoma ceylanicum</name>
    <dbReference type="NCBI Taxonomy" id="53326"/>
    <lineage>
        <taxon>Eukaryota</taxon>
        <taxon>Metazoa</taxon>
        <taxon>Ecdysozoa</taxon>
        <taxon>Nematoda</taxon>
        <taxon>Chromadorea</taxon>
        <taxon>Rhabditida</taxon>
        <taxon>Rhabditina</taxon>
        <taxon>Rhabditomorpha</taxon>
        <taxon>Strongyloidea</taxon>
        <taxon>Ancylostomatidae</taxon>
        <taxon>Ancylostomatinae</taxon>
        <taxon>Ancylostoma</taxon>
    </lineage>
</organism>
<keyword evidence="1" id="KW-0472">Membrane</keyword>
<keyword evidence="3" id="KW-1185">Reference proteome</keyword>
<feature type="transmembrane region" description="Helical" evidence="1">
    <location>
        <begin position="48"/>
        <end position="69"/>
    </location>
</feature>
<name>A0A016UKB4_9BILA</name>
<keyword evidence="1" id="KW-1133">Transmembrane helix</keyword>
<dbReference type="EMBL" id="JARK01001372">
    <property type="protein sequence ID" value="EYC15620.1"/>
    <property type="molecule type" value="Genomic_DNA"/>
</dbReference>
<dbReference type="Proteomes" id="UP000024635">
    <property type="component" value="Unassembled WGS sequence"/>
</dbReference>
<proteinExistence type="predicted"/>
<accession>A0A016UKB4</accession>
<dbReference type="AlphaFoldDB" id="A0A016UKB4"/>
<keyword evidence="1" id="KW-0812">Transmembrane</keyword>
<comment type="caution">
    <text evidence="2">The sequence shown here is derived from an EMBL/GenBank/DDBJ whole genome shotgun (WGS) entry which is preliminary data.</text>
</comment>
<evidence type="ECO:0000313" key="3">
    <source>
        <dbReference type="Proteomes" id="UP000024635"/>
    </source>
</evidence>
<reference evidence="3" key="1">
    <citation type="journal article" date="2015" name="Nat. Genet.">
        <title>The genome and transcriptome of the zoonotic hookworm Ancylostoma ceylanicum identify infection-specific gene families.</title>
        <authorList>
            <person name="Schwarz E.M."/>
            <person name="Hu Y."/>
            <person name="Antoshechkin I."/>
            <person name="Miller M.M."/>
            <person name="Sternberg P.W."/>
            <person name="Aroian R.V."/>
        </authorList>
    </citation>
    <scope>NUCLEOTIDE SEQUENCE</scope>
    <source>
        <strain evidence="3">HY135</strain>
    </source>
</reference>
<evidence type="ECO:0000256" key="1">
    <source>
        <dbReference type="SAM" id="Phobius"/>
    </source>
</evidence>
<protein>
    <submittedName>
        <fullName evidence="2">Uncharacterized protein</fullName>
    </submittedName>
</protein>
<gene>
    <name evidence="2" type="primary">Acey_s0036.g3253</name>
    <name evidence="2" type="ORF">Y032_0036g3253</name>
</gene>
<evidence type="ECO:0000313" key="2">
    <source>
        <dbReference type="EMBL" id="EYC15620.1"/>
    </source>
</evidence>